<accession>A0A9W6F0P4</accession>
<dbReference type="Proteomes" id="UP001165080">
    <property type="component" value="Unassembled WGS sequence"/>
</dbReference>
<evidence type="ECO:0000313" key="2">
    <source>
        <dbReference type="Proteomes" id="UP001165080"/>
    </source>
</evidence>
<protein>
    <submittedName>
        <fullName evidence="1">Uncharacterized protein</fullName>
    </submittedName>
</protein>
<organism evidence="1 2">
    <name type="scientific">Pleodorina starrii</name>
    <dbReference type="NCBI Taxonomy" id="330485"/>
    <lineage>
        <taxon>Eukaryota</taxon>
        <taxon>Viridiplantae</taxon>
        <taxon>Chlorophyta</taxon>
        <taxon>core chlorophytes</taxon>
        <taxon>Chlorophyceae</taxon>
        <taxon>CS clade</taxon>
        <taxon>Chlamydomonadales</taxon>
        <taxon>Volvocaceae</taxon>
        <taxon>Pleodorina</taxon>
    </lineage>
</organism>
<comment type="caution">
    <text evidence="1">The sequence shown here is derived from an EMBL/GenBank/DDBJ whole genome shotgun (WGS) entry which is preliminary data.</text>
</comment>
<proteinExistence type="predicted"/>
<reference evidence="1 2" key="1">
    <citation type="journal article" date="2023" name="Commun. Biol.">
        <title>Reorganization of the ancestral sex-determining regions during the evolution of trioecy in Pleodorina starrii.</title>
        <authorList>
            <person name="Takahashi K."/>
            <person name="Suzuki S."/>
            <person name="Kawai-Toyooka H."/>
            <person name="Yamamoto K."/>
            <person name="Hamaji T."/>
            <person name="Ootsuki R."/>
            <person name="Yamaguchi H."/>
            <person name="Kawachi M."/>
            <person name="Higashiyama T."/>
            <person name="Nozaki H."/>
        </authorList>
    </citation>
    <scope>NUCLEOTIDE SEQUENCE [LARGE SCALE GENOMIC DNA]</scope>
    <source>
        <strain evidence="1 2">NIES-4479</strain>
    </source>
</reference>
<gene>
    <name evidence="1" type="primary">PLESTBF000277</name>
    <name evidence="1" type="ORF">PLESTB_000575000</name>
</gene>
<evidence type="ECO:0000313" key="1">
    <source>
        <dbReference type="EMBL" id="GLC52032.1"/>
    </source>
</evidence>
<keyword evidence="2" id="KW-1185">Reference proteome</keyword>
<dbReference type="AlphaFoldDB" id="A0A9W6F0P4"/>
<sequence length="103" mass="11165">MTKNKKQPPCCRTCARLSSCALHGPTAITDADVVSSTEGRTRNARSAFGHVTKENYNNASRAPRSVPLASPRLCCTDGRESIAHGTTVRQQPTSTDEYITWLG</sequence>
<name>A0A9W6F0P4_9CHLO</name>
<dbReference type="EMBL" id="BRXU01000005">
    <property type="protein sequence ID" value="GLC52032.1"/>
    <property type="molecule type" value="Genomic_DNA"/>
</dbReference>